<evidence type="ECO:0000313" key="2">
    <source>
        <dbReference type="EMBL" id="MDR5591320.1"/>
    </source>
</evidence>
<evidence type="ECO:0000313" key="3">
    <source>
        <dbReference type="Proteomes" id="UP001257234"/>
    </source>
</evidence>
<gene>
    <name evidence="2" type="ORF">RE431_11790</name>
</gene>
<dbReference type="SMART" id="SM00331">
    <property type="entry name" value="PP2C_SIG"/>
    <property type="match status" value="1"/>
</dbReference>
<dbReference type="EMBL" id="JAVJIU010000004">
    <property type="protein sequence ID" value="MDR5591320.1"/>
    <property type="molecule type" value="Genomic_DNA"/>
</dbReference>
<proteinExistence type="predicted"/>
<organism evidence="2 3">
    <name type="scientific">Christiangramia sediminicola</name>
    <dbReference type="NCBI Taxonomy" id="3073267"/>
    <lineage>
        <taxon>Bacteria</taxon>
        <taxon>Pseudomonadati</taxon>
        <taxon>Bacteroidota</taxon>
        <taxon>Flavobacteriia</taxon>
        <taxon>Flavobacteriales</taxon>
        <taxon>Flavobacteriaceae</taxon>
        <taxon>Christiangramia</taxon>
    </lineage>
</organism>
<dbReference type="PROSITE" id="PS51746">
    <property type="entry name" value="PPM_2"/>
    <property type="match status" value="1"/>
</dbReference>
<evidence type="ECO:0000259" key="1">
    <source>
        <dbReference type="PROSITE" id="PS51746"/>
    </source>
</evidence>
<accession>A0ABU1ESF2</accession>
<dbReference type="RefSeq" id="WP_309562183.1">
    <property type="nucleotide sequence ID" value="NZ_JAVJIU010000004.1"/>
</dbReference>
<feature type="domain" description="PPM-type phosphatase" evidence="1">
    <location>
        <begin position="1"/>
        <end position="233"/>
    </location>
</feature>
<dbReference type="SMART" id="SM00332">
    <property type="entry name" value="PP2Cc"/>
    <property type="match status" value="1"/>
</dbReference>
<dbReference type="Pfam" id="PF13672">
    <property type="entry name" value="PP2C_2"/>
    <property type="match status" value="1"/>
</dbReference>
<dbReference type="InterPro" id="IPR001932">
    <property type="entry name" value="PPM-type_phosphatase-like_dom"/>
</dbReference>
<comment type="caution">
    <text evidence="2">The sequence shown here is derived from an EMBL/GenBank/DDBJ whole genome shotgun (WGS) entry which is preliminary data.</text>
</comment>
<reference evidence="3" key="1">
    <citation type="submission" date="2023-07" db="EMBL/GenBank/DDBJ databases">
        <title>Christiangramia sp. SM2212., a novel bacterium of the family Flavobacteriaceae isolated from the sea sediment.</title>
        <authorList>
            <person name="Wang J."/>
            <person name="Zhang X."/>
        </authorList>
    </citation>
    <scope>NUCLEOTIDE SEQUENCE [LARGE SCALE GENOMIC DNA]</scope>
    <source>
        <strain evidence="3">SM2212</strain>
    </source>
</reference>
<name>A0ABU1ESF2_9FLAO</name>
<protein>
    <submittedName>
        <fullName evidence="2">Protein phosphatase 2C domain-containing protein</fullName>
    </submittedName>
</protein>
<dbReference type="SUPFAM" id="SSF81606">
    <property type="entry name" value="PP2C-like"/>
    <property type="match status" value="1"/>
</dbReference>
<sequence>MKSTIISHIGKRKINQDFTLVKSINADTFLYLIADGMGGYDNGDVAASIVIDSVSTFLTNTKELNENAIKKAINKANLAVRQYQEQHHSKLGSTLGGIIVSGETARAFWVGDVKILHYSKSKLSFESKPHNLKNELSEADDSIDNLDFSKYNHVVTRSIQGDVKKSEPSFQKFLLNKGDKVFVCSDGVHNIMDSLTLQYLLNINETSGTLLDTIDQRLIEEANDNASLILIEDFSISG</sequence>
<dbReference type="CDD" id="cd00143">
    <property type="entry name" value="PP2Cc"/>
    <property type="match status" value="1"/>
</dbReference>
<keyword evidence="3" id="KW-1185">Reference proteome</keyword>
<dbReference type="InterPro" id="IPR036457">
    <property type="entry name" value="PPM-type-like_dom_sf"/>
</dbReference>
<dbReference type="Gene3D" id="3.60.40.10">
    <property type="entry name" value="PPM-type phosphatase domain"/>
    <property type="match status" value="1"/>
</dbReference>
<dbReference type="Proteomes" id="UP001257234">
    <property type="component" value="Unassembled WGS sequence"/>
</dbReference>